<dbReference type="InterPro" id="IPR000907">
    <property type="entry name" value="LipOase"/>
</dbReference>
<dbReference type="GO" id="GO:0016702">
    <property type="term" value="F:oxidoreductase activity, acting on single donors with incorporation of molecular oxygen, incorporation of two atoms of oxygen"/>
    <property type="evidence" value="ECO:0007669"/>
    <property type="project" value="InterPro"/>
</dbReference>
<keyword evidence="1" id="KW-0479">Metal-binding</keyword>
<dbReference type="PROSITE" id="PS51393">
    <property type="entry name" value="LIPOXYGENASE_3"/>
    <property type="match status" value="2"/>
</dbReference>
<dbReference type="GO" id="GO:0034440">
    <property type="term" value="P:lipid oxidation"/>
    <property type="evidence" value="ECO:0007669"/>
    <property type="project" value="InterPro"/>
</dbReference>
<evidence type="ECO:0000259" key="4">
    <source>
        <dbReference type="PROSITE" id="PS51393"/>
    </source>
</evidence>
<dbReference type="Proteomes" id="UP000224567">
    <property type="component" value="Unassembled WGS sequence"/>
</dbReference>
<dbReference type="SUPFAM" id="SSF48484">
    <property type="entry name" value="Lipoxigenase"/>
    <property type="match status" value="1"/>
</dbReference>
<evidence type="ECO:0000256" key="2">
    <source>
        <dbReference type="ARBA" id="ARBA00022964"/>
    </source>
</evidence>
<organism evidence="5 6">
    <name type="scientific">Capsicum baccatum</name>
    <name type="common">Peruvian pepper</name>
    <dbReference type="NCBI Taxonomy" id="33114"/>
    <lineage>
        <taxon>Eukaryota</taxon>
        <taxon>Viridiplantae</taxon>
        <taxon>Streptophyta</taxon>
        <taxon>Embryophyta</taxon>
        <taxon>Tracheophyta</taxon>
        <taxon>Spermatophyta</taxon>
        <taxon>Magnoliopsida</taxon>
        <taxon>eudicotyledons</taxon>
        <taxon>Gunneridae</taxon>
        <taxon>Pentapetalae</taxon>
        <taxon>asterids</taxon>
        <taxon>lamiids</taxon>
        <taxon>Solanales</taxon>
        <taxon>Solanaceae</taxon>
        <taxon>Solanoideae</taxon>
        <taxon>Capsiceae</taxon>
        <taxon>Capsicum</taxon>
    </lineage>
</organism>
<dbReference type="PANTHER" id="PTHR11771">
    <property type="entry name" value="LIPOXYGENASE"/>
    <property type="match status" value="1"/>
</dbReference>
<dbReference type="Gene3D" id="3.10.450.60">
    <property type="match status" value="1"/>
</dbReference>
<feature type="domain" description="Lipoxygenase" evidence="4">
    <location>
        <begin position="1"/>
        <end position="146"/>
    </location>
</feature>
<protein>
    <recommendedName>
        <fullName evidence="4">Lipoxygenase domain-containing protein</fullName>
    </recommendedName>
</protein>
<dbReference type="InterPro" id="IPR001246">
    <property type="entry name" value="LipOase_plant"/>
</dbReference>
<gene>
    <name evidence="5" type="ORF">CQW23_01560</name>
</gene>
<evidence type="ECO:0000256" key="3">
    <source>
        <dbReference type="ARBA" id="ARBA00023002"/>
    </source>
</evidence>
<dbReference type="EMBL" id="MLFT02000001">
    <property type="protein sequence ID" value="PHT59197.1"/>
    <property type="molecule type" value="Genomic_DNA"/>
</dbReference>
<dbReference type="InterPro" id="IPR036226">
    <property type="entry name" value="LipOase_C_sf"/>
</dbReference>
<dbReference type="Pfam" id="PF00305">
    <property type="entry name" value="Lipoxygenase"/>
    <property type="match status" value="2"/>
</dbReference>
<name>A0A2G2XNY5_CAPBA</name>
<feature type="domain" description="Lipoxygenase" evidence="4">
    <location>
        <begin position="147"/>
        <end position="348"/>
    </location>
</feature>
<sequence length="348" mass="40096">MYFMKIQEWTLKRKLNPEVYGSPESAITKEPIELEIGRFMTVEETVEQKKLFNLDYHDLLLPYVNKVNELKGTVLYGSRTLFFLTPDGTLRPLAIELTRPPVDDNPQWKQVYVPNTWNATGAWLRKLAKAHVLVHDSGYHQLVSHWGLAEEDPNAPYGLKLTIEDYPFADDGLILWDTLKQWVTAYVNHYYPQTNLIESDKELQAWWSEIKNVGHGDKKYDLIGIITTIVWVTSGHQAAVNFGQYSYVGNFPNRPTIARSKMPTEDPTDEEWESFLKNPEEALLKCLPSQIQDTKVIAIMDVLSSHSPDEEYIKAAFEVFSGKLKELEGIIDARKRIEMELELCLMND</sequence>
<evidence type="ECO:0000313" key="6">
    <source>
        <dbReference type="Proteomes" id="UP000224567"/>
    </source>
</evidence>
<evidence type="ECO:0000256" key="1">
    <source>
        <dbReference type="ARBA" id="ARBA00022723"/>
    </source>
</evidence>
<dbReference type="AlphaFoldDB" id="A0A2G2XNY5"/>
<reference evidence="5 6" key="1">
    <citation type="journal article" date="2017" name="Genome Biol.">
        <title>New reference genome sequences of hot pepper reveal the massive evolution of plant disease-resistance genes by retroduplication.</title>
        <authorList>
            <person name="Kim S."/>
            <person name="Park J."/>
            <person name="Yeom S.I."/>
            <person name="Kim Y.M."/>
            <person name="Seo E."/>
            <person name="Kim K.T."/>
            <person name="Kim M.S."/>
            <person name="Lee J.M."/>
            <person name="Cheong K."/>
            <person name="Shin H.S."/>
            <person name="Kim S.B."/>
            <person name="Han K."/>
            <person name="Lee J."/>
            <person name="Park M."/>
            <person name="Lee H.A."/>
            <person name="Lee H.Y."/>
            <person name="Lee Y."/>
            <person name="Oh S."/>
            <person name="Lee J.H."/>
            <person name="Choi E."/>
            <person name="Choi E."/>
            <person name="Lee S.E."/>
            <person name="Jeon J."/>
            <person name="Kim H."/>
            <person name="Choi G."/>
            <person name="Song H."/>
            <person name="Lee J."/>
            <person name="Lee S.C."/>
            <person name="Kwon J.K."/>
            <person name="Lee H.Y."/>
            <person name="Koo N."/>
            <person name="Hong Y."/>
            <person name="Kim R.W."/>
            <person name="Kang W.H."/>
            <person name="Huh J.H."/>
            <person name="Kang B.C."/>
            <person name="Yang T.J."/>
            <person name="Lee Y.H."/>
            <person name="Bennetzen J.L."/>
            <person name="Choi D."/>
        </authorList>
    </citation>
    <scope>NUCLEOTIDE SEQUENCE [LARGE SCALE GENOMIC DNA]</scope>
    <source>
        <strain evidence="6">cv. PBC81</strain>
    </source>
</reference>
<keyword evidence="3" id="KW-0560">Oxidoreductase</keyword>
<reference evidence="6" key="2">
    <citation type="journal article" date="2017" name="J. Anim. Genet.">
        <title>Multiple reference genome sequences of hot pepper reveal the massive evolution of plant disease resistance genes by retroduplication.</title>
        <authorList>
            <person name="Kim S."/>
            <person name="Park J."/>
            <person name="Yeom S.-I."/>
            <person name="Kim Y.-M."/>
            <person name="Seo E."/>
            <person name="Kim K.-T."/>
            <person name="Kim M.-S."/>
            <person name="Lee J.M."/>
            <person name="Cheong K."/>
            <person name="Shin H.-S."/>
            <person name="Kim S.-B."/>
            <person name="Han K."/>
            <person name="Lee J."/>
            <person name="Park M."/>
            <person name="Lee H.-A."/>
            <person name="Lee H.-Y."/>
            <person name="Lee Y."/>
            <person name="Oh S."/>
            <person name="Lee J.H."/>
            <person name="Choi E."/>
            <person name="Choi E."/>
            <person name="Lee S.E."/>
            <person name="Jeon J."/>
            <person name="Kim H."/>
            <person name="Choi G."/>
            <person name="Song H."/>
            <person name="Lee J."/>
            <person name="Lee S.-C."/>
            <person name="Kwon J.-K."/>
            <person name="Lee H.-Y."/>
            <person name="Koo N."/>
            <person name="Hong Y."/>
            <person name="Kim R.W."/>
            <person name="Kang W.-H."/>
            <person name="Huh J.H."/>
            <person name="Kang B.-C."/>
            <person name="Yang T.-J."/>
            <person name="Lee Y.-H."/>
            <person name="Bennetzen J.L."/>
            <person name="Choi D."/>
        </authorList>
    </citation>
    <scope>NUCLEOTIDE SEQUENCE [LARGE SCALE GENOMIC DNA]</scope>
    <source>
        <strain evidence="6">cv. PBC81</strain>
    </source>
</reference>
<dbReference type="STRING" id="33114.A0A2G2XNY5"/>
<accession>A0A2G2XNY5</accession>
<dbReference type="InterPro" id="IPR013819">
    <property type="entry name" value="LipOase_C"/>
</dbReference>
<proteinExistence type="predicted"/>
<dbReference type="GO" id="GO:0046872">
    <property type="term" value="F:metal ion binding"/>
    <property type="evidence" value="ECO:0007669"/>
    <property type="project" value="UniProtKB-KW"/>
</dbReference>
<dbReference type="OrthoDB" id="407298at2759"/>
<keyword evidence="6" id="KW-1185">Reference proteome</keyword>
<dbReference type="PRINTS" id="PR00468">
    <property type="entry name" value="PLTLPOXGNASE"/>
</dbReference>
<keyword evidence="2" id="KW-0223">Dioxygenase</keyword>
<comment type="caution">
    <text evidence="5">The sequence shown here is derived from an EMBL/GenBank/DDBJ whole genome shotgun (WGS) entry which is preliminary data.</text>
</comment>
<evidence type="ECO:0000313" key="5">
    <source>
        <dbReference type="EMBL" id="PHT59197.1"/>
    </source>
</evidence>
<dbReference type="Gene3D" id="1.20.245.10">
    <property type="entry name" value="Lipoxygenase-1, Domain 5"/>
    <property type="match status" value="1"/>
</dbReference>